<dbReference type="EC" id="6.1.1.6" evidence="1"/>
<dbReference type="PANTHER" id="PTHR42918">
    <property type="entry name" value="LYSYL-TRNA SYNTHETASE"/>
    <property type="match status" value="1"/>
</dbReference>
<keyword evidence="3" id="KW-0547">Nucleotide-binding</keyword>
<dbReference type="GO" id="GO:0005829">
    <property type="term" value="C:cytosol"/>
    <property type="evidence" value="ECO:0007669"/>
    <property type="project" value="TreeGrafter"/>
</dbReference>
<dbReference type="SUPFAM" id="SSF50249">
    <property type="entry name" value="Nucleic acid-binding proteins"/>
    <property type="match status" value="1"/>
</dbReference>
<keyword evidence="2" id="KW-0436">Ligase</keyword>
<dbReference type="EMBL" id="MN739356">
    <property type="protein sequence ID" value="QHT00539.1"/>
    <property type="molecule type" value="Genomic_DNA"/>
</dbReference>
<dbReference type="Gene3D" id="3.30.930.10">
    <property type="entry name" value="Bira Bifunctional Protein, Domain 2"/>
    <property type="match status" value="1"/>
</dbReference>
<evidence type="ECO:0000256" key="4">
    <source>
        <dbReference type="ARBA" id="ARBA00022840"/>
    </source>
</evidence>
<dbReference type="GO" id="GO:0005524">
    <property type="term" value="F:ATP binding"/>
    <property type="evidence" value="ECO:0007669"/>
    <property type="project" value="UniProtKB-KW"/>
</dbReference>
<dbReference type="PRINTS" id="PR00982">
    <property type="entry name" value="TRNASYNTHLYS"/>
</dbReference>
<dbReference type="InterPro" id="IPR012340">
    <property type="entry name" value="NA-bd_OB-fold"/>
</dbReference>
<dbReference type="CDD" id="cd04322">
    <property type="entry name" value="LysRS_N"/>
    <property type="match status" value="1"/>
</dbReference>
<dbReference type="InterPro" id="IPR002313">
    <property type="entry name" value="Lys-tRNA-ligase_II"/>
</dbReference>
<dbReference type="GO" id="GO:0000049">
    <property type="term" value="F:tRNA binding"/>
    <property type="evidence" value="ECO:0007669"/>
    <property type="project" value="TreeGrafter"/>
</dbReference>
<dbReference type="Pfam" id="PF00152">
    <property type="entry name" value="tRNA-synt_2"/>
    <property type="match status" value="1"/>
</dbReference>
<sequence>MNPISPEDYIKRELNVLFTSKITSKSSITKFRNQIFNDSSITGNPLHNVDKKILNRIIKKEITNAGITINTNDTPVQTEAEYYKSRERHLEILVNNNMNPENLQLNAVKLSEIKDIKTICETCKKGESSVEVINVAGRIEKIRSPSSKMMFVDIFDEKDKIQILLSQDTFVSNIKWNIITDVLRRGDYVKVKGHPMRTNPKKKDDAPGELSVAVIDLDVIAICYHNIPFSGKMINMEIIRKQRYLSLMTDKKLMNTMLLRSFVVQEIRKFFISDTMDFIEVTTPTLVSNPGGATARPFETYANELGINLHLRIAPELYLKQLIIGGFRRVFEIGQNFRNEGIDATHNPEFTAIEAYAICTDYHYWMDLTEKLLHNLVIKVFGSENITFKTNTVSFSLPFARMHIVEELEKRLNLKFPDDALMGSNETFLQALCEKNRCLPVPPYTSSRLFDALIGLLENTIVNPTFLVGHPAFMSPLAKKKPGSFLSERFELFICGKELCNSYTEQSDPKIQLESFKMQQNNLIAGDLETPPPDKDFCVALEYGLPVTGGWGMGIDRLIMFLSNSSHIKDVILFPTVQ</sequence>
<evidence type="ECO:0000256" key="5">
    <source>
        <dbReference type="ARBA" id="ARBA00023146"/>
    </source>
</evidence>
<accession>A0A6C0CA43</accession>
<evidence type="ECO:0000259" key="7">
    <source>
        <dbReference type="PROSITE" id="PS50862"/>
    </source>
</evidence>
<comment type="catalytic activity">
    <reaction evidence="6">
        <text>tRNA(Lys) + L-lysine + ATP = L-lysyl-tRNA(Lys) + AMP + diphosphate</text>
        <dbReference type="Rhea" id="RHEA:20792"/>
        <dbReference type="Rhea" id="RHEA-COMP:9696"/>
        <dbReference type="Rhea" id="RHEA-COMP:9697"/>
        <dbReference type="ChEBI" id="CHEBI:30616"/>
        <dbReference type="ChEBI" id="CHEBI:32551"/>
        <dbReference type="ChEBI" id="CHEBI:33019"/>
        <dbReference type="ChEBI" id="CHEBI:78442"/>
        <dbReference type="ChEBI" id="CHEBI:78529"/>
        <dbReference type="ChEBI" id="CHEBI:456215"/>
        <dbReference type="EC" id="6.1.1.6"/>
    </reaction>
</comment>
<dbReference type="InterPro" id="IPR045864">
    <property type="entry name" value="aa-tRNA-synth_II/BPL/LPL"/>
</dbReference>
<dbReference type="InterPro" id="IPR004364">
    <property type="entry name" value="Aa-tRNA-synt_II"/>
</dbReference>
<evidence type="ECO:0000256" key="6">
    <source>
        <dbReference type="ARBA" id="ARBA00048573"/>
    </source>
</evidence>
<proteinExistence type="predicted"/>
<evidence type="ECO:0000256" key="1">
    <source>
        <dbReference type="ARBA" id="ARBA00013166"/>
    </source>
</evidence>
<feature type="domain" description="Aminoacyl-transfer RNA synthetases class-II family profile" evidence="7">
    <location>
        <begin position="259"/>
        <end position="575"/>
    </location>
</feature>
<dbReference type="SUPFAM" id="SSF55681">
    <property type="entry name" value="Class II aaRS and biotin synthetases"/>
    <property type="match status" value="1"/>
</dbReference>
<keyword evidence="4" id="KW-0067">ATP-binding</keyword>
<reference evidence="8" key="1">
    <citation type="journal article" date="2020" name="Nature">
        <title>Giant virus diversity and host interactions through global metagenomics.</title>
        <authorList>
            <person name="Schulz F."/>
            <person name="Roux S."/>
            <person name="Paez-Espino D."/>
            <person name="Jungbluth S."/>
            <person name="Walsh D.A."/>
            <person name="Denef V.J."/>
            <person name="McMahon K.D."/>
            <person name="Konstantinidis K.T."/>
            <person name="Eloe-Fadrosh E.A."/>
            <person name="Kyrpides N.C."/>
            <person name="Woyke T."/>
        </authorList>
    </citation>
    <scope>NUCLEOTIDE SEQUENCE</scope>
    <source>
        <strain evidence="8">GVMAG-M-3300020192-26</strain>
    </source>
</reference>
<dbReference type="InterPro" id="IPR006195">
    <property type="entry name" value="aa-tRNA-synth_II"/>
</dbReference>
<keyword evidence="5" id="KW-0030">Aminoacyl-tRNA synthetase</keyword>
<organism evidence="8">
    <name type="scientific">viral metagenome</name>
    <dbReference type="NCBI Taxonomy" id="1070528"/>
    <lineage>
        <taxon>unclassified sequences</taxon>
        <taxon>metagenomes</taxon>
        <taxon>organismal metagenomes</taxon>
    </lineage>
</organism>
<dbReference type="NCBIfam" id="TIGR00499">
    <property type="entry name" value="lysS_bact"/>
    <property type="match status" value="1"/>
</dbReference>
<dbReference type="PANTHER" id="PTHR42918:SF9">
    <property type="entry name" value="LYSINE--TRNA LIGASE"/>
    <property type="match status" value="1"/>
</dbReference>
<dbReference type="AlphaFoldDB" id="A0A6C0CA43"/>
<dbReference type="GO" id="GO:0004824">
    <property type="term" value="F:lysine-tRNA ligase activity"/>
    <property type="evidence" value="ECO:0007669"/>
    <property type="project" value="UniProtKB-EC"/>
</dbReference>
<dbReference type="GO" id="GO:0006430">
    <property type="term" value="P:lysyl-tRNA aminoacylation"/>
    <property type="evidence" value="ECO:0007669"/>
    <property type="project" value="InterPro"/>
</dbReference>
<dbReference type="InterPro" id="IPR018149">
    <property type="entry name" value="Lys-tRNA-synth_II_C"/>
</dbReference>
<dbReference type="InterPro" id="IPR044136">
    <property type="entry name" value="Lys-tRNA-ligase_II_N"/>
</dbReference>
<dbReference type="Pfam" id="PF01336">
    <property type="entry name" value="tRNA_anti-codon"/>
    <property type="match status" value="1"/>
</dbReference>
<evidence type="ECO:0000256" key="2">
    <source>
        <dbReference type="ARBA" id="ARBA00022598"/>
    </source>
</evidence>
<dbReference type="PROSITE" id="PS50862">
    <property type="entry name" value="AA_TRNA_LIGASE_II"/>
    <property type="match status" value="1"/>
</dbReference>
<name>A0A6C0CA43_9ZZZZ</name>
<protein>
    <recommendedName>
        <fullName evidence="1">lysine--tRNA ligase</fullName>
        <ecNumber evidence="1">6.1.1.6</ecNumber>
    </recommendedName>
</protein>
<dbReference type="InterPro" id="IPR004365">
    <property type="entry name" value="NA-bd_OB_tRNA"/>
</dbReference>
<evidence type="ECO:0000256" key="3">
    <source>
        <dbReference type="ARBA" id="ARBA00022741"/>
    </source>
</evidence>
<evidence type="ECO:0000313" key="8">
    <source>
        <dbReference type="EMBL" id="QHT00539.1"/>
    </source>
</evidence>
<dbReference type="Gene3D" id="2.40.50.140">
    <property type="entry name" value="Nucleic acid-binding proteins"/>
    <property type="match status" value="1"/>
</dbReference>